<protein>
    <submittedName>
        <fullName evidence="1">Uncharacterized protein</fullName>
    </submittedName>
</protein>
<evidence type="ECO:0000313" key="1">
    <source>
        <dbReference type="EMBL" id="MBA5726976.1"/>
    </source>
</evidence>
<dbReference type="RefSeq" id="WP_182040610.1">
    <property type="nucleotide sequence ID" value="NZ_PDLY01000002.1"/>
</dbReference>
<reference evidence="1 2" key="1">
    <citation type="submission" date="2017-10" db="EMBL/GenBank/DDBJ databases">
        <authorList>
            <person name="Jakob F."/>
        </authorList>
    </citation>
    <scope>NUCLEOTIDE SEQUENCE [LARGE SCALE GENOMIC DNA]</scope>
    <source>
        <strain evidence="1 2">TMW 2.1889</strain>
    </source>
</reference>
<dbReference type="Proteomes" id="UP000765338">
    <property type="component" value="Unassembled WGS sequence"/>
</dbReference>
<dbReference type="EMBL" id="PDLY01000002">
    <property type="protein sequence ID" value="MBA5726976.1"/>
    <property type="molecule type" value="Genomic_DNA"/>
</dbReference>
<gene>
    <name evidence="1" type="ORF">CPA56_03080</name>
</gene>
<sequence>MVADPAARYRLSIGYVDQKETLPMWGGVAVSERIGRIPGMGASVNSGTSPNNGRMGSALKRATSTTDITGFALYDHANHMVITPSSRAPQAYPGNSIGFARFGSNVRVPVPADPALLNQVGQLTNGSFGWDFQNQRLVAGGGSSTIPVRLLVNYDQTEGTLNWLRSDDPKASSVLVLIQL</sequence>
<organism evidence="1 2">
    <name type="scientific">Bombella mellum</name>
    <dbReference type="NCBI Taxonomy" id="2039288"/>
    <lineage>
        <taxon>Bacteria</taxon>
        <taxon>Pseudomonadati</taxon>
        <taxon>Pseudomonadota</taxon>
        <taxon>Alphaproteobacteria</taxon>
        <taxon>Acetobacterales</taxon>
        <taxon>Acetobacteraceae</taxon>
        <taxon>Bombella</taxon>
    </lineage>
</organism>
<proteinExistence type="predicted"/>
<accession>A0ABR5ZRM0</accession>
<name>A0ABR5ZRM0_9PROT</name>
<evidence type="ECO:0000313" key="2">
    <source>
        <dbReference type="Proteomes" id="UP000765338"/>
    </source>
</evidence>
<comment type="caution">
    <text evidence="1">The sequence shown here is derived from an EMBL/GenBank/DDBJ whole genome shotgun (WGS) entry which is preliminary data.</text>
</comment>
<keyword evidence="2" id="KW-1185">Reference proteome</keyword>